<evidence type="ECO:0000256" key="2">
    <source>
        <dbReference type="ARBA" id="ARBA00023125"/>
    </source>
</evidence>
<name>A0ABP9QGL0_9PSEU</name>
<dbReference type="Pfam" id="PF00392">
    <property type="entry name" value="GntR"/>
    <property type="match status" value="1"/>
</dbReference>
<gene>
    <name evidence="5" type="ORF">GCM10023321_45810</name>
</gene>
<dbReference type="InterPro" id="IPR036388">
    <property type="entry name" value="WH-like_DNA-bd_sf"/>
</dbReference>
<feature type="domain" description="HTH gntR-type" evidence="4">
    <location>
        <begin position="6"/>
        <end position="73"/>
    </location>
</feature>
<dbReference type="EMBL" id="BAABJP010000024">
    <property type="protein sequence ID" value="GAA5161496.1"/>
    <property type="molecule type" value="Genomic_DNA"/>
</dbReference>
<dbReference type="Gene3D" id="1.10.10.10">
    <property type="entry name" value="Winged helix-like DNA-binding domain superfamily/Winged helix DNA-binding domain"/>
    <property type="match status" value="1"/>
</dbReference>
<dbReference type="PANTHER" id="PTHR43537">
    <property type="entry name" value="TRANSCRIPTIONAL REGULATOR, GNTR FAMILY"/>
    <property type="match status" value="1"/>
</dbReference>
<proteinExistence type="predicted"/>
<evidence type="ECO:0000313" key="5">
    <source>
        <dbReference type="EMBL" id="GAA5161496.1"/>
    </source>
</evidence>
<dbReference type="Gene3D" id="1.20.120.530">
    <property type="entry name" value="GntR ligand-binding domain-like"/>
    <property type="match status" value="1"/>
</dbReference>
<dbReference type="SUPFAM" id="SSF46785">
    <property type="entry name" value="Winged helix' DNA-binding domain"/>
    <property type="match status" value="1"/>
</dbReference>
<evidence type="ECO:0000259" key="4">
    <source>
        <dbReference type="PROSITE" id="PS50949"/>
    </source>
</evidence>
<evidence type="ECO:0000256" key="3">
    <source>
        <dbReference type="ARBA" id="ARBA00023163"/>
    </source>
</evidence>
<dbReference type="InterPro" id="IPR008920">
    <property type="entry name" value="TF_FadR/GntR_C"/>
</dbReference>
<dbReference type="InterPro" id="IPR011711">
    <property type="entry name" value="GntR_C"/>
</dbReference>
<organism evidence="5 6">
    <name type="scientific">Pseudonocardia eucalypti</name>
    <dbReference type="NCBI Taxonomy" id="648755"/>
    <lineage>
        <taxon>Bacteria</taxon>
        <taxon>Bacillati</taxon>
        <taxon>Actinomycetota</taxon>
        <taxon>Actinomycetes</taxon>
        <taxon>Pseudonocardiales</taxon>
        <taxon>Pseudonocardiaceae</taxon>
        <taxon>Pseudonocardia</taxon>
    </lineage>
</organism>
<dbReference type="Pfam" id="PF07729">
    <property type="entry name" value="FCD"/>
    <property type="match status" value="1"/>
</dbReference>
<protein>
    <submittedName>
        <fullName evidence="5">FCD domain-containing protein</fullName>
    </submittedName>
</protein>
<dbReference type="InterPro" id="IPR036390">
    <property type="entry name" value="WH_DNA-bd_sf"/>
</dbReference>
<dbReference type="Proteomes" id="UP001428817">
    <property type="component" value="Unassembled WGS sequence"/>
</dbReference>
<dbReference type="SMART" id="SM00895">
    <property type="entry name" value="FCD"/>
    <property type="match status" value="1"/>
</dbReference>
<keyword evidence="1" id="KW-0805">Transcription regulation</keyword>
<dbReference type="InterPro" id="IPR000524">
    <property type="entry name" value="Tscrpt_reg_HTH_GntR"/>
</dbReference>
<dbReference type="CDD" id="cd07377">
    <property type="entry name" value="WHTH_GntR"/>
    <property type="match status" value="1"/>
</dbReference>
<dbReference type="SUPFAM" id="SSF48008">
    <property type="entry name" value="GntR ligand-binding domain-like"/>
    <property type="match status" value="1"/>
</dbReference>
<keyword evidence="3" id="KW-0804">Transcription</keyword>
<comment type="caution">
    <text evidence="5">The sequence shown here is derived from an EMBL/GenBank/DDBJ whole genome shotgun (WGS) entry which is preliminary data.</text>
</comment>
<sequence>MTTPVSALHGDVLDALGQQLVDGALPEGRVLRTEELAREFGVSRTVTREAVRVLESMGMLSSRRRVGLTVEPRARWNVYDPRVIRWRLRGRDRAAQLRSLSELRSGIEPVAAALAATRATPEQCGDLTGAVMDMAVHGRSGDLEAYLEADIRFHRALLEASGNEMLAALADVLAEVLVGRTHHHLMPANPEPLAIRLHGDVAQAVRAGDAEAARAAMADIISEATTAMLAGVPEPPAP</sequence>
<evidence type="ECO:0000313" key="6">
    <source>
        <dbReference type="Proteomes" id="UP001428817"/>
    </source>
</evidence>
<dbReference type="PRINTS" id="PR00035">
    <property type="entry name" value="HTHGNTR"/>
</dbReference>
<keyword evidence="2" id="KW-0238">DNA-binding</keyword>
<accession>A0ABP9QGL0</accession>
<keyword evidence="6" id="KW-1185">Reference proteome</keyword>
<dbReference type="PROSITE" id="PS50949">
    <property type="entry name" value="HTH_GNTR"/>
    <property type="match status" value="1"/>
</dbReference>
<evidence type="ECO:0000256" key="1">
    <source>
        <dbReference type="ARBA" id="ARBA00023015"/>
    </source>
</evidence>
<dbReference type="PANTHER" id="PTHR43537:SF44">
    <property type="entry name" value="GNTR FAMILY REGULATORY PROTEIN"/>
    <property type="match status" value="1"/>
</dbReference>
<dbReference type="SMART" id="SM00345">
    <property type="entry name" value="HTH_GNTR"/>
    <property type="match status" value="1"/>
</dbReference>
<reference evidence="6" key="1">
    <citation type="journal article" date="2019" name="Int. J. Syst. Evol. Microbiol.">
        <title>The Global Catalogue of Microorganisms (GCM) 10K type strain sequencing project: providing services to taxonomists for standard genome sequencing and annotation.</title>
        <authorList>
            <consortium name="The Broad Institute Genomics Platform"/>
            <consortium name="The Broad Institute Genome Sequencing Center for Infectious Disease"/>
            <person name="Wu L."/>
            <person name="Ma J."/>
        </authorList>
    </citation>
    <scope>NUCLEOTIDE SEQUENCE [LARGE SCALE GENOMIC DNA]</scope>
    <source>
        <strain evidence="6">JCM 18303</strain>
    </source>
</reference>
<dbReference type="RefSeq" id="WP_345703054.1">
    <property type="nucleotide sequence ID" value="NZ_BAABJP010000024.1"/>
</dbReference>